<protein>
    <submittedName>
        <fullName evidence="1">Uncharacterized protein</fullName>
    </submittedName>
</protein>
<dbReference type="Proteomes" id="UP000828048">
    <property type="component" value="Chromosome 4"/>
</dbReference>
<name>A0ACB7Z566_9ERIC</name>
<dbReference type="EMBL" id="CM037154">
    <property type="protein sequence ID" value="KAH7860462.1"/>
    <property type="molecule type" value="Genomic_DNA"/>
</dbReference>
<keyword evidence="2" id="KW-1185">Reference proteome</keyword>
<comment type="caution">
    <text evidence="1">The sequence shown here is derived from an EMBL/GenBank/DDBJ whole genome shotgun (WGS) entry which is preliminary data.</text>
</comment>
<evidence type="ECO:0000313" key="1">
    <source>
        <dbReference type="EMBL" id="KAH7860462.1"/>
    </source>
</evidence>
<organism evidence="1 2">
    <name type="scientific">Vaccinium darrowii</name>
    <dbReference type="NCBI Taxonomy" id="229202"/>
    <lineage>
        <taxon>Eukaryota</taxon>
        <taxon>Viridiplantae</taxon>
        <taxon>Streptophyta</taxon>
        <taxon>Embryophyta</taxon>
        <taxon>Tracheophyta</taxon>
        <taxon>Spermatophyta</taxon>
        <taxon>Magnoliopsida</taxon>
        <taxon>eudicotyledons</taxon>
        <taxon>Gunneridae</taxon>
        <taxon>Pentapetalae</taxon>
        <taxon>asterids</taxon>
        <taxon>Ericales</taxon>
        <taxon>Ericaceae</taxon>
        <taxon>Vaccinioideae</taxon>
        <taxon>Vaccinieae</taxon>
        <taxon>Vaccinium</taxon>
    </lineage>
</organism>
<sequence>MSDIAMLVAEEYERRVKKSRRIGGESEEINLFSSVSVFARRVEWSSWIKKSFGEEKMELLLKWAPEPKSPIGVAAINGFFSA</sequence>
<evidence type="ECO:0000313" key="2">
    <source>
        <dbReference type="Proteomes" id="UP000828048"/>
    </source>
</evidence>
<gene>
    <name evidence="1" type="ORF">Vadar_013705</name>
</gene>
<reference evidence="1 2" key="1">
    <citation type="journal article" date="2021" name="Hortic Res">
        <title>High-quality reference genome and annotation aids understanding of berry development for evergreen blueberry (Vaccinium darrowii).</title>
        <authorList>
            <person name="Yu J."/>
            <person name="Hulse-Kemp A.M."/>
            <person name="Babiker E."/>
            <person name="Staton M."/>
        </authorList>
    </citation>
    <scope>NUCLEOTIDE SEQUENCE [LARGE SCALE GENOMIC DNA]</scope>
    <source>
        <strain evidence="2">cv. NJ 8807/NJ 8810</strain>
        <tissue evidence="1">Young leaf</tissue>
    </source>
</reference>
<proteinExistence type="predicted"/>
<accession>A0ACB7Z566</accession>